<protein>
    <submittedName>
        <fullName evidence="2">Type VI secretion system baseplate subunit TssE</fullName>
    </submittedName>
</protein>
<dbReference type="Proteomes" id="UP000483379">
    <property type="component" value="Unassembled WGS sequence"/>
</dbReference>
<dbReference type="InterPro" id="IPR007048">
    <property type="entry name" value="IraD/Gp25-like"/>
</dbReference>
<dbReference type="InterPro" id="IPR017737">
    <property type="entry name" value="TssE1-like"/>
</dbReference>
<feature type="domain" description="IraD/Gp25-like" evidence="1">
    <location>
        <begin position="39"/>
        <end position="142"/>
    </location>
</feature>
<keyword evidence="3" id="KW-1185">Reference proteome</keyword>
<proteinExistence type="predicted"/>
<name>A0A6M0K027_9GAMM</name>
<dbReference type="AlphaFoldDB" id="A0A6M0K027"/>
<gene>
    <name evidence="2" type="primary">tssE</name>
    <name evidence="2" type="ORF">G3446_14550</name>
</gene>
<comment type="caution">
    <text evidence="2">The sequence shown here is derived from an EMBL/GenBank/DDBJ whole genome shotgun (WGS) entry which is preliminary data.</text>
</comment>
<dbReference type="RefSeq" id="WP_164453554.1">
    <property type="nucleotide sequence ID" value="NZ_JAAIJQ010000041.1"/>
</dbReference>
<dbReference type="EMBL" id="JAAIJQ010000041">
    <property type="protein sequence ID" value="NEV63092.1"/>
    <property type="molecule type" value="Genomic_DNA"/>
</dbReference>
<organism evidence="2 3">
    <name type="scientific">Thiorhodococcus minor</name>
    <dbReference type="NCBI Taxonomy" id="57489"/>
    <lineage>
        <taxon>Bacteria</taxon>
        <taxon>Pseudomonadati</taxon>
        <taxon>Pseudomonadota</taxon>
        <taxon>Gammaproteobacteria</taxon>
        <taxon>Chromatiales</taxon>
        <taxon>Chromatiaceae</taxon>
        <taxon>Thiorhodococcus</taxon>
    </lineage>
</organism>
<evidence type="ECO:0000313" key="2">
    <source>
        <dbReference type="EMBL" id="NEV63092.1"/>
    </source>
</evidence>
<dbReference type="PANTHER" id="PTHR38595:SF1">
    <property type="entry name" value="TYPE VI SECRETION SYSTEM COMPONENT TSSE1"/>
    <property type="match status" value="1"/>
</dbReference>
<dbReference type="PANTHER" id="PTHR38595">
    <property type="entry name" value="CYTOPLASMIC PROTEIN-RELATED"/>
    <property type="match status" value="1"/>
</dbReference>
<accession>A0A6M0K027</accession>
<evidence type="ECO:0000259" key="1">
    <source>
        <dbReference type="Pfam" id="PF04965"/>
    </source>
</evidence>
<reference evidence="2 3" key="1">
    <citation type="submission" date="2020-02" db="EMBL/GenBank/DDBJ databases">
        <title>Genome sequences of Thiorhodococcus mannitoliphagus and Thiorhodococcus minor, purple sulfur photosynthetic bacteria in the gammaproteobacterial family, Chromatiaceae.</title>
        <authorList>
            <person name="Aviles F.A."/>
            <person name="Meyer T.E."/>
            <person name="Kyndt J.A."/>
        </authorList>
    </citation>
    <scope>NUCLEOTIDE SEQUENCE [LARGE SCALE GENOMIC DNA]</scope>
    <source>
        <strain evidence="2 3">DSM 11518</strain>
    </source>
</reference>
<evidence type="ECO:0000313" key="3">
    <source>
        <dbReference type="Proteomes" id="UP000483379"/>
    </source>
</evidence>
<dbReference type="SUPFAM" id="SSF160719">
    <property type="entry name" value="gpW/gp25-like"/>
    <property type="match status" value="1"/>
</dbReference>
<dbReference type="NCBIfam" id="TIGR03357">
    <property type="entry name" value="VI_zyme"/>
    <property type="match status" value="1"/>
</dbReference>
<dbReference type="Pfam" id="PF04965">
    <property type="entry name" value="GPW_gp25"/>
    <property type="match status" value="1"/>
</dbReference>
<sequence>MAELTQAERLQPALLDRLTDDAPNKQQESREKRVISMRQLRESVLRDLAWLLNAGRLESVQDLEDYPYVEHSVVNYGIPDMTGLTASGVDITVIERAVRQAIWDFEPRILRQTVRVRARVDPEHMTHNALTFDIEGELWAQPVPLRIYLKTELDLDLGDVQVTEQAGPGR</sequence>
<dbReference type="InterPro" id="IPR053176">
    <property type="entry name" value="T6SS_TssE1-like"/>
</dbReference>